<organism evidence="1 2">
    <name type="scientific">Eiseniibacteriota bacterium</name>
    <dbReference type="NCBI Taxonomy" id="2212470"/>
    <lineage>
        <taxon>Bacteria</taxon>
        <taxon>Candidatus Eiseniibacteriota</taxon>
    </lineage>
</organism>
<evidence type="ECO:0000313" key="1">
    <source>
        <dbReference type="EMBL" id="NOT33199.1"/>
    </source>
</evidence>
<dbReference type="InterPro" id="IPR023393">
    <property type="entry name" value="START-like_dom_sf"/>
</dbReference>
<evidence type="ECO:0000313" key="2">
    <source>
        <dbReference type="Proteomes" id="UP000580839"/>
    </source>
</evidence>
<reference evidence="1 2" key="1">
    <citation type="submission" date="2020-04" db="EMBL/GenBank/DDBJ databases">
        <title>Metagenomic profiling of ammonia- and methane-oxidizing microorganisms in a Dutch drinking water treatment plant.</title>
        <authorList>
            <person name="Poghosyan L."/>
            <person name="Leucker S."/>
        </authorList>
    </citation>
    <scope>NUCLEOTIDE SEQUENCE [LARGE SCALE GENOMIC DNA]</scope>
    <source>
        <strain evidence="1">S-RSF-IL-03</strain>
    </source>
</reference>
<protein>
    <submittedName>
        <fullName evidence="1">SRPBCC family protein</fullName>
    </submittedName>
</protein>
<comment type="caution">
    <text evidence="1">The sequence shown here is derived from an EMBL/GenBank/DDBJ whole genome shotgun (WGS) entry which is preliminary data.</text>
</comment>
<dbReference type="EMBL" id="JABFRW010000033">
    <property type="protein sequence ID" value="NOT33199.1"/>
    <property type="molecule type" value="Genomic_DNA"/>
</dbReference>
<sequence length="167" mass="19443">MRMHRLETLQIFPRGVDEVFAFFADARNLERITPEFLRFRIVTPQPISMGVGTEITYALSLHGFPMRWVSRIDAWEPGRRFVDRQLSGPYARWVHEHTFEPVPGGTRVADRVDYALPLDPLSRPLHDRFVRPDVERIFAHRHRVLAEHFGTPLRTARRAPAVALSPR</sequence>
<dbReference type="Pfam" id="PF10604">
    <property type="entry name" value="Polyketide_cyc2"/>
    <property type="match status" value="1"/>
</dbReference>
<dbReference type="Proteomes" id="UP000580839">
    <property type="component" value="Unassembled WGS sequence"/>
</dbReference>
<accession>A0A849SVK5</accession>
<gene>
    <name evidence="1" type="ORF">HOP12_03415</name>
</gene>
<dbReference type="SUPFAM" id="SSF55961">
    <property type="entry name" value="Bet v1-like"/>
    <property type="match status" value="1"/>
</dbReference>
<dbReference type="InterPro" id="IPR019587">
    <property type="entry name" value="Polyketide_cyclase/dehydratase"/>
</dbReference>
<dbReference type="AlphaFoldDB" id="A0A849SVK5"/>
<dbReference type="Gene3D" id="3.30.530.20">
    <property type="match status" value="1"/>
</dbReference>
<proteinExistence type="predicted"/>
<name>A0A849SVK5_UNCEI</name>
<dbReference type="CDD" id="cd07820">
    <property type="entry name" value="SRPBCC_3"/>
    <property type="match status" value="1"/>
</dbReference>